<evidence type="ECO:0000313" key="1">
    <source>
        <dbReference type="EMBL" id="KKL16521.1"/>
    </source>
</evidence>
<comment type="caution">
    <text evidence="1">The sequence shown here is derived from an EMBL/GenBank/DDBJ whole genome shotgun (WGS) entry which is preliminary data.</text>
</comment>
<dbReference type="AlphaFoldDB" id="A0A0F9DFG4"/>
<organism evidence="1">
    <name type="scientific">marine sediment metagenome</name>
    <dbReference type="NCBI Taxonomy" id="412755"/>
    <lineage>
        <taxon>unclassified sequences</taxon>
        <taxon>metagenomes</taxon>
        <taxon>ecological metagenomes</taxon>
    </lineage>
</organism>
<name>A0A0F9DFG4_9ZZZZ</name>
<dbReference type="EMBL" id="LAZR01039629">
    <property type="protein sequence ID" value="KKL16521.1"/>
    <property type="molecule type" value="Genomic_DNA"/>
</dbReference>
<accession>A0A0F9DFG4</accession>
<proteinExistence type="predicted"/>
<gene>
    <name evidence="1" type="ORF">LCGC14_2494700</name>
</gene>
<sequence>MTDKHTPGPWHVDKSLRRSIYDANGVGVGEAWHGVNEREYEEETANAHLMAAAPAMYGLLVELYDTTLDPDIVRILQPWFAKVETIIESVEGDA</sequence>
<reference evidence="1" key="1">
    <citation type="journal article" date="2015" name="Nature">
        <title>Complex archaea that bridge the gap between prokaryotes and eukaryotes.</title>
        <authorList>
            <person name="Spang A."/>
            <person name="Saw J.H."/>
            <person name="Jorgensen S.L."/>
            <person name="Zaremba-Niedzwiedzka K."/>
            <person name="Martijn J."/>
            <person name="Lind A.E."/>
            <person name="van Eijk R."/>
            <person name="Schleper C."/>
            <person name="Guy L."/>
            <person name="Ettema T.J."/>
        </authorList>
    </citation>
    <scope>NUCLEOTIDE SEQUENCE</scope>
</reference>
<protein>
    <submittedName>
        <fullName evidence="1">Uncharacterized protein</fullName>
    </submittedName>
</protein>